<proteinExistence type="predicted"/>
<dbReference type="RefSeq" id="WP_164653284.1">
    <property type="nucleotide sequence ID" value="NZ_JAAIJR010000023.1"/>
</dbReference>
<dbReference type="EMBL" id="JAAIJR010000023">
    <property type="protein sequence ID" value="NEX20187.1"/>
    <property type="molecule type" value="Genomic_DNA"/>
</dbReference>
<evidence type="ECO:0000313" key="1">
    <source>
        <dbReference type="EMBL" id="NEX20187.1"/>
    </source>
</evidence>
<accession>A0A6P1DPI7</accession>
<name>A0A6P1DPI7_9GAMM</name>
<evidence type="ECO:0000313" key="2">
    <source>
        <dbReference type="Proteomes" id="UP000471640"/>
    </source>
</evidence>
<dbReference type="Proteomes" id="UP000471640">
    <property type="component" value="Unassembled WGS sequence"/>
</dbReference>
<sequence length="351" mass="39232">MQPLAELQYRGLFWSQLNGRDWTLNAFLSSSRGGLNLDLSADQATQQAMHRALDVLIDTPVDALKGWRLEAADFDALLSSDPIRDLLTWMNDPEGSAQEWQGARWDAFSSRCKADWKLDPKADGVLVAAEHISEGRREWNAVWERYQSGWRSFPKVIERLRLASLPVVQDLFADLSRYPRRNDEAEDSLRSSLAGLAGASQTEAVTKLQGLEQEHGPRRRWLWAQMGQAPLAQALEPLTRLAVLTGKPFGGQHLEDMIDAYRAEFWRADAAARQALAGLRTKADTDAVSAALRALYVPWLEEANQRFQELVRKEGYPGSRVVKEPATRPAGNACCSWTGCATTSLRILPGF</sequence>
<dbReference type="AlphaFoldDB" id="A0A6P1DPI7"/>
<protein>
    <submittedName>
        <fullName evidence="1">Uncharacterized protein</fullName>
    </submittedName>
</protein>
<gene>
    <name evidence="1" type="ORF">G3480_07650</name>
</gene>
<keyword evidence="2" id="KW-1185">Reference proteome</keyword>
<reference evidence="2" key="1">
    <citation type="journal article" date="2020" name="Microbiol. Resour. Announc.">
        <title>Draft Genome Sequences of Thiorhodococcus mannitoliphagus and Thiorhodococcus minor, Purple Sulfur Photosynthetic Bacteria in the Gammaproteobacterial Family Chromatiaceae.</title>
        <authorList>
            <person name="Aviles F.A."/>
            <person name="Meyer T.E."/>
            <person name="Kyndt J.A."/>
        </authorList>
    </citation>
    <scope>NUCLEOTIDE SEQUENCE [LARGE SCALE GENOMIC DNA]</scope>
    <source>
        <strain evidence="2">DSM 18266</strain>
    </source>
</reference>
<organism evidence="1 2">
    <name type="scientific">Thiorhodococcus mannitoliphagus</name>
    <dbReference type="NCBI Taxonomy" id="329406"/>
    <lineage>
        <taxon>Bacteria</taxon>
        <taxon>Pseudomonadati</taxon>
        <taxon>Pseudomonadota</taxon>
        <taxon>Gammaproteobacteria</taxon>
        <taxon>Chromatiales</taxon>
        <taxon>Chromatiaceae</taxon>
        <taxon>Thiorhodococcus</taxon>
    </lineage>
</organism>
<reference evidence="1 2" key="2">
    <citation type="submission" date="2020-02" db="EMBL/GenBank/DDBJ databases">
        <title>Genome sequences of Thiorhodococcus mannitoliphagus and Thiorhodococcus minor, purple sulfur photosynthetic bacteria in the gammaproteobacterial family, Chromatiaceae.</title>
        <authorList>
            <person name="Aviles F.A."/>
            <person name="Meyer T.E."/>
            <person name="Kyndt J.A."/>
        </authorList>
    </citation>
    <scope>NUCLEOTIDE SEQUENCE [LARGE SCALE GENOMIC DNA]</scope>
    <source>
        <strain evidence="1 2">DSM 18266</strain>
    </source>
</reference>
<comment type="caution">
    <text evidence="1">The sequence shown here is derived from an EMBL/GenBank/DDBJ whole genome shotgun (WGS) entry which is preliminary data.</text>
</comment>